<keyword evidence="2 3" id="KW-0009">Actin-binding</keyword>
<dbReference type="Proteomes" id="UP000011713">
    <property type="component" value="Unassembled WGS sequence"/>
</dbReference>
<dbReference type="OMA" id="QEHFPNA"/>
<dbReference type="PANTHER" id="PTHR10653">
    <property type="entry name" value="F-ACTIN-CAPPING PROTEIN SUBUNIT ALPHA"/>
    <property type="match status" value="1"/>
</dbReference>
<dbReference type="InParanoid" id="M4B6G0"/>
<sequence>MFVHDLSNVKSGDHLCHWSREMSMVQRLKGCVVPLRRGIMAEEWVYEEATDEENLQIAQRFILASPPGQAHEVLRDVSKITPPHVLSDDALRGALRAYNVKNCIPVDVPDADYKIVICEEGEVDATHYVDSIGNRVLGFDHMKQLVVPEDVAEIPESMVTDFEKERQAVQKTLQSYLEFEYMHGGTAGVYVVGTKLVVNLCTERVNLRNFWGGRFSVPTYGTLQVFFYVAVHYHLLRAASQILRGPMCVQTPLHLRLGHYLQSSKDVEEEITTQHPGSLGDAILRIMKEAEDELQMNLEDMYINMSEETFKEMRRVMPVTQTKMEWSLHAHRTAKDLGRSTFSVRLVLLCTGN</sequence>
<dbReference type="GO" id="GO:0051016">
    <property type="term" value="P:barbed-end actin filament capping"/>
    <property type="evidence" value="ECO:0007669"/>
    <property type="project" value="UniProtKB-UniRule"/>
</dbReference>
<dbReference type="GO" id="GO:0008290">
    <property type="term" value="C:F-actin capping protein complex"/>
    <property type="evidence" value="ECO:0007669"/>
    <property type="project" value="UniProtKB-UniRule"/>
</dbReference>
<dbReference type="EnsemblProtists" id="HpaT801861">
    <property type="protein sequence ID" value="HpaP801861"/>
    <property type="gene ID" value="HpaG801861"/>
</dbReference>
<dbReference type="HOGENOM" id="CLU_045161_0_0_1"/>
<dbReference type="EMBL" id="JH598543">
    <property type="status" value="NOT_ANNOTATED_CDS"/>
    <property type="molecule type" value="Genomic_DNA"/>
</dbReference>
<dbReference type="VEuPathDB" id="FungiDB:HpaG801861"/>
<protein>
    <recommendedName>
        <fullName evidence="3">F-actin-capping protein subunit alpha</fullName>
    </recommendedName>
</protein>
<dbReference type="Gene3D" id="3.90.1150.210">
    <property type="entry name" value="F-actin capping protein, beta subunit"/>
    <property type="match status" value="2"/>
</dbReference>
<dbReference type="SUPFAM" id="SSF90096">
    <property type="entry name" value="Subunits of heterodimeric actin filament capping protein Capz"/>
    <property type="match status" value="1"/>
</dbReference>
<dbReference type="GO" id="GO:0051015">
    <property type="term" value="F:actin filament binding"/>
    <property type="evidence" value="ECO:0007669"/>
    <property type="project" value="TreeGrafter"/>
</dbReference>
<dbReference type="GO" id="GO:0030036">
    <property type="term" value="P:actin cytoskeleton organization"/>
    <property type="evidence" value="ECO:0007669"/>
    <property type="project" value="TreeGrafter"/>
</dbReference>
<dbReference type="Gene3D" id="3.30.1140.60">
    <property type="entry name" value="F-actin capping protein, alpha subunit"/>
    <property type="match status" value="1"/>
</dbReference>
<name>M4B6G0_HYAAE</name>
<keyword evidence="5" id="KW-1185">Reference proteome</keyword>
<dbReference type="GO" id="GO:0030863">
    <property type="term" value="C:cortical cytoskeleton"/>
    <property type="evidence" value="ECO:0007669"/>
    <property type="project" value="TreeGrafter"/>
</dbReference>
<comment type="subunit">
    <text evidence="3">Heterodimer of an alpha and a beta subunit.</text>
</comment>
<reference evidence="5" key="1">
    <citation type="journal article" date="2010" name="Science">
        <title>Signatures of adaptation to obligate biotrophy in the Hyaloperonospora arabidopsidis genome.</title>
        <authorList>
            <person name="Baxter L."/>
            <person name="Tripathy S."/>
            <person name="Ishaque N."/>
            <person name="Boot N."/>
            <person name="Cabral A."/>
            <person name="Kemen E."/>
            <person name="Thines M."/>
            <person name="Ah-Fong A."/>
            <person name="Anderson R."/>
            <person name="Badejoko W."/>
            <person name="Bittner-Eddy P."/>
            <person name="Boore J.L."/>
            <person name="Chibucos M.C."/>
            <person name="Coates M."/>
            <person name="Dehal P."/>
            <person name="Delehaunty K."/>
            <person name="Dong S."/>
            <person name="Downton P."/>
            <person name="Dumas B."/>
            <person name="Fabro G."/>
            <person name="Fronick C."/>
            <person name="Fuerstenberg S.I."/>
            <person name="Fulton L."/>
            <person name="Gaulin E."/>
            <person name="Govers F."/>
            <person name="Hughes L."/>
            <person name="Humphray S."/>
            <person name="Jiang R.H."/>
            <person name="Judelson H."/>
            <person name="Kamoun S."/>
            <person name="Kyung K."/>
            <person name="Meijer H."/>
            <person name="Minx P."/>
            <person name="Morris P."/>
            <person name="Nelson J."/>
            <person name="Phuntumart V."/>
            <person name="Qutob D."/>
            <person name="Rehmany A."/>
            <person name="Rougon-Cardoso A."/>
            <person name="Ryden P."/>
            <person name="Torto-Alalibo T."/>
            <person name="Studholme D."/>
            <person name="Wang Y."/>
            <person name="Win J."/>
            <person name="Wood J."/>
            <person name="Clifton S.W."/>
            <person name="Rogers J."/>
            <person name="Van den Ackerveken G."/>
            <person name="Jones J.D."/>
            <person name="McDowell J.M."/>
            <person name="Beynon J."/>
            <person name="Tyler B.M."/>
        </authorList>
    </citation>
    <scope>NUCLEOTIDE SEQUENCE [LARGE SCALE GENOMIC DNA]</scope>
    <source>
        <strain evidence="5">Emoy2</strain>
    </source>
</reference>
<evidence type="ECO:0000313" key="5">
    <source>
        <dbReference type="Proteomes" id="UP000011713"/>
    </source>
</evidence>
<evidence type="ECO:0000313" key="4">
    <source>
        <dbReference type="EnsemblProtists" id="HpaP801861"/>
    </source>
</evidence>
<evidence type="ECO:0000256" key="2">
    <source>
        <dbReference type="ARBA" id="ARBA00023203"/>
    </source>
</evidence>
<evidence type="ECO:0000256" key="1">
    <source>
        <dbReference type="ARBA" id="ARBA00022467"/>
    </source>
</evidence>
<accession>M4B6G0</accession>
<dbReference type="InterPro" id="IPR042489">
    <property type="entry name" value="CapZ_alpha_1"/>
</dbReference>
<comment type="similarity">
    <text evidence="3">Belongs to the F-actin-capping protein alpha subunit family.</text>
</comment>
<comment type="function">
    <text evidence="3">F-actin-capping proteins bind in a Ca(2+)-independent manner to the fast growing ends of actin filaments (barbed end) thereby blocking the exchange of subunits at these ends. Unlike other capping proteins (such as gelsolin and severin), these proteins do not sever actin filaments.</text>
</comment>
<dbReference type="STRING" id="559515.M4B6G0"/>
<proteinExistence type="inferred from homology"/>
<dbReference type="Pfam" id="PF01267">
    <property type="entry name" value="F-actin_cap_A"/>
    <property type="match status" value="1"/>
</dbReference>
<dbReference type="InterPro" id="IPR037282">
    <property type="entry name" value="CapZ_alpha/beta"/>
</dbReference>
<dbReference type="PANTHER" id="PTHR10653:SF0">
    <property type="entry name" value="F-ACTIN-CAPPING PROTEIN SUBUNIT ALPHA"/>
    <property type="match status" value="1"/>
</dbReference>
<keyword evidence="1 3" id="KW-0117">Actin capping</keyword>
<dbReference type="FunCoup" id="M4B6G0">
    <property type="interactions" value="116"/>
</dbReference>
<dbReference type="InterPro" id="IPR042276">
    <property type="entry name" value="CapZ_alpha/beta_2"/>
</dbReference>
<reference evidence="4" key="2">
    <citation type="submission" date="2015-06" db="UniProtKB">
        <authorList>
            <consortium name="EnsemblProtists"/>
        </authorList>
    </citation>
    <scope>IDENTIFICATION</scope>
    <source>
        <strain evidence="4">Emoy2</strain>
    </source>
</reference>
<evidence type="ECO:0000256" key="3">
    <source>
        <dbReference type="RuleBase" id="RU365077"/>
    </source>
</evidence>
<dbReference type="FunFam" id="3.30.1140.60:FF:000005">
    <property type="entry name" value="F-actin-capping protein subunit alpha"/>
    <property type="match status" value="1"/>
</dbReference>
<dbReference type="AlphaFoldDB" id="M4B6G0"/>
<dbReference type="InterPro" id="IPR002189">
    <property type="entry name" value="CapZ_alpha"/>
</dbReference>
<organism evidence="4 5">
    <name type="scientific">Hyaloperonospora arabidopsidis (strain Emoy2)</name>
    <name type="common">Downy mildew agent</name>
    <name type="synonym">Peronospora arabidopsidis</name>
    <dbReference type="NCBI Taxonomy" id="559515"/>
    <lineage>
        <taxon>Eukaryota</taxon>
        <taxon>Sar</taxon>
        <taxon>Stramenopiles</taxon>
        <taxon>Oomycota</taxon>
        <taxon>Peronosporomycetes</taxon>
        <taxon>Peronosporales</taxon>
        <taxon>Peronosporaceae</taxon>
        <taxon>Hyaloperonospora</taxon>
    </lineage>
</organism>
<dbReference type="eggNOG" id="KOG0836">
    <property type="taxonomic scope" value="Eukaryota"/>
</dbReference>